<name>A0A7X0STN9_9BACL</name>
<evidence type="ECO:0000259" key="11">
    <source>
        <dbReference type="PROSITE" id="PS50109"/>
    </source>
</evidence>
<evidence type="ECO:0000313" key="13">
    <source>
        <dbReference type="Proteomes" id="UP000564644"/>
    </source>
</evidence>
<dbReference type="SUPFAM" id="SSF47384">
    <property type="entry name" value="Homodimeric domain of signal transducing histidine kinase"/>
    <property type="match status" value="1"/>
</dbReference>
<evidence type="ECO:0000256" key="7">
    <source>
        <dbReference type="ARBA" id="ARBA00022777"/>
    </source>
</evidence>
<keyword evidence="13" id="KW-1185">Reference proteome</keyword>
<keyword evidence="10" id="KW-0812">Transmembrane</keyword>
<feature type="transmembrane region" description="Helical" evidence="10">
    <location>
        <begin position="35"/>
        <end position="55"/>
    </location>
</feature>
<dbReference type="PROSITE" id="PS50109">
    <property type="entry name" value="HIS_KIN"/>
    <property type="match status" value="1"/>
</dbReference>
<dbReference type="Pfam" id="PF00512">
    <property type="entry name" value="HisKA"/>
    <property type="match status" value="1"/>
</dbReference>
<keyword evidence="8" id="KW-0067">ATP-binding</keyword>
<dbReference type="GO" id="GO:0000155">
    <property type="term" value="F:phosphorelay sensor kinase activity"/>
    <property type="evidence" value="ECO:0007669"/>
    <property type="project" value="InterPro"/>
</dbReference>
<evidence type="ECO:0000256" key="1">
    <source>
        <dbReference type="ARBA" id="ARBA00000085"/>
    </source>
</evidence>
<dbReference type="GO" id="GO:0005524">
    <property type="term" value="F:ATP binding"/>
    <property type="evidence" value="ECO:0007669"/>
    <property type="project" value="UniProtKB-KW"/>
</dbReference>
<evidence type="ECO:0000256" key="4">
    <source>
        <dbReference type="ARBA" id="ARBA00022553"/>
    </source>
</evidence>
<dbReference type="SMART" id="SM00388">
    <property type="entry name" value="HisKA"/>
    <property type="match status" value="1"/>
</dbReference>
<evidence type="ECO:0000256" key="10">
    <source>
        <dbReference type="SAM" id="Phobius"/>
    </source>
</evidence>
<dbReference type="CDD" id="cd00082">
    <property type="entry name" value="HisKA"/>
    <property type="match status" value="1"/>
</dbReference>
<dbReference type="EC" id="2.7.13.3" evidence="3"/>
<feature type="domain" description="Histidine kinase" evidence="11">
    <location>
        <begin position="236"/>
        <end position="458"/>
    </location>
</feature>
<dbReference type="PRINTS" id="PR00344">
    <property type="entry name" value="BCTRLSENSOR"/>
</dbReference>
<evidence type="ECO:0000256" key="5">
    <source>
        <dbReference type="ARBA" id="ARBA00022679"/>
    </source>
</evidence>
<keyword evidence="7 12" id="KW-0418">Kinase</keyword>
<evidence type="ECO:0000256" key="8">
    <source>
        <dbReference type="ARBA" id="ARBA00022840"/>
    </source>
</evidence>
<comment type="catalytic activity">
    <reaction evidence="1">
        <text>ATP + protein L-histidine = ADP + protein N-phospho-L-histidine.</text>
        <dbReference type="EC" id="2.7.13.3"/>
    </reaction>
</comment>
<dbReference type="Pfam" id="PF02518">
    <property type="entry name" value="HATPase_c"/>
    <property type="match status" value="1"/>
</dbReference>
<keyword evidence="5" id="KW-0808">Transferase</keyword>
<protein>
    <recommendedName>
        <fullName evidence="3">histidine kinase</fullName>
        <ecNumber evidence="3">2.7.13.3</ecNumber>
    </recommendedName>
</protein>
<dbReference type="FunFam" id="3.30.565.10:FF:000006">
    <property type="entry name" value="Sensor histidine kinase WalK"/>
    <property type="match status" value="1"/>
</dbReference>
<dbReference type="InterPro" id="IPR036097">
    <property type="entry name" value="HisK_dim/P_sf"/>
</dbReference>
<organism evidence="12 13">
    <name type="scientific">Cohnella zeiphila</name>
    <dbReference type="NCBI Taxonomy" id="2761120"/>
    <lineage>
        <taxon>Bacteria</taxon>
        <taxon>Bacillati</taxon>
        <taxon>Bacillota</taxon>
        <taxon>Bacilli</taxon>
        <taxon>Bacillales</taxon>
        <taxon>Paenibacillaceae</taxon>
        <taxon>Cohnella</taxon>
    </lineage>
</organism>
<evidence type="ECO:0000256" key="6">
    <source>
        <dbReference type="ARBA" id="ARBA00022741"/>
    </source>
</evidence>
<dbReference type="RefSeq" id="WP_185132363.1">
    <property type="nucleotide sequence ID" value="NZ_JACJVO010000036.1"/>
</dbReference>
<dbReference type="InterPro" id="IPR050736">
    <property type="entry name" value="Sensor_HK_Regulatory"/>
</dbReference>
<accession>A0A7X0STN9</accession>
<keyword evidence="6" id="KW-0547">Nucleotide-binding</keyword>
<dbReference type="PANTHER" id="PTHR43711">
    <property type="entry name" value="TWO-COMPONENT HISTIDINE KINASE"/>
    <property type="match status" value="1"/>
</dbReference>
<keyword evidence="9" id="KW-0902">Two-component regulatory system</keyword>
<dbReference type="PANTHER" id="PTHR43711:SF1">
    <property type="entry name" value="HISTIDINE KINASE 1"/>
    <property type="match status" value="1"/>
</dbReference>
<dbReference type="InterPro" id="IPR005467">
    <property type="entry name" value="His_kinase_dom"/>
</dbReference>
<dbReference type="SMART" id="SM00387">
    <property type="entry name" value="HATPase_c"/>
    <property type="match status" value="1"/>
</dbReference>
<dbReference type="InterPro" id="IPR036890">
    <property type="entry name" value="HATPase_C_sf"/>
</dbReference>
<evidence type="ECO:0000256" key="3">
    <source>
        <dbReference type="ARBA" id="ARBA00012438"/>
    </source>
</evidence>
<dbReference type="AlphaFoldDB" id="A0A7X0STN9"/>
<dbReference type="Proteomes" id="UP000564644">
    <property type="component" value="Unassembled WGS sequence"/>
</dbReference>
<dbReference type="GO" id="GO:0005886">
    <property type="term" value="C:plasma membrane"/>
    <property type="evidence" value="ECO:0007669"/>
    <property type="project" value="UniProtKB-SubCell"/>
</dbReference>
<dbReference type="Gene3D" id="1.10.287.130">
    <property type="match status" value="1"/>
</dbReference>
<proteinExistence type="predicted"/>
<keyword evidence="10" id="KW-0472">Membrane</keyword>
<dbReference type="EMBL" id="JACJVO010000036">
    <property type="protein sequence ID" value="MBB6734700.1"/>
    <property type="molecule type" value="Genomic_DNA"/>
</dbReference>
<reference evidence="12 13" key="1">
    <citation type="submission" date="2020-08" db="EMBL/GenBank/DDBJ databases">
        <title>Cohnella phylogeny.</title>
        <authorList>
            <person name="Dunlap C."/>
        </authorList>
    </citation>
    <scope>NUCLEOTIDE SEQUENCE [LARGE SCALE GENOMIC DNA]</scope>
    <source>
        <strain evidence="12 13">CBP 2801</strain>
    </source>
</reference>
<comment type="caution">
    <text evidence="12">The sequence shown here is derived from an EMBL/GenBank/DDBJ whole genome shotgun (WGS) entry which is preliminary data.</text>
</comment>
<sequence length="458" mass="51420">MGIELKLKWRIKRRTADGDLFAMTRNKLTLQYSGMLILFLSLFIIAVYILLYGVIWSEQRSTLGTIADREFQVLKQWSEHGGDSSRPPSRDVEDAFSISNDQSFYYLIGDDDHVQLGDEIQSQLREQVMHAISQGLFERDDYTQISMQTFSGVSAHDAQFLVTARELVFNGDRSSMLYIGKEVTFQHNLFRWLLILLVGMALLFFLLALWFSFWMSRKAMVPIARSYTRQKEFAADASHELRTPLSVLLTSIEALQLELEESAADIPLAHNILSGMKQEVGSITNLAGDLLQLARSDSGELDLNRSPFHAGLAAEKVVDRLRPLGDNKHIAIELDAPTDLIVEWDEEKFAQLLILLVDNAVKYSPENGAVQVKLADMTVKGERMMTVEVRDSGIGIAPEALPRIFDRFYRQDQSRTRQTGGHGLGLAIAQNIVNAGRGTIHAESVVGKGTTFTVRLPL</sequence>
<evidence type="ECO:0000256" key="2">
    <source>
        <dbReference type="ARBA" id="ARBA00004651"/>
    </source>
</evidence>
<feature type="transmembrane region" description="Helical" evidence="10">
    <location>
        <begin position="192"/>
        <end position="215"/>
    </location>
</feature>
<keyword evidence="4" id="KW-0597">Phosphoprotein</keyword>
<evidence type="ECO:0000256" key="9">
    <source>
        <dbReference type="ARBA" id="ARBA00023012"/>
    </source>
</evidence>
<gene>
    <name evidence="12" type="ORF">H7C18_27615</name>
</gene>
<dbReference type="SUPFAM" id="SSF55874">
    <property type="entry name" value="ATPase domain of HSP90 chaperone/DNA topoisomerase II/histidine kinase"/>
    <property type="match status" value="1"/>
</dbReference>
<keyword evidence="10" id="KW-1133">Transmembrane helix</keyword>
<evidence type="ECO:0000313" key="12">
    <source>
        <dbReference type="EMBL" id="MBB6734700.1"/>
    </source>
</evidence>
<dbReference type="InterPro" id="IPR003661">
    <property type="entry name" value="HisK_dim/P_dom"/>
</dbReference>
<dbReference type="Gene3D" id="3.30.565.10">
    <property type="entry name" value="Histidine kinase-like ATPase, C-terminal domain"/>
    <property type="match status" value="1"/>
</dbReference>
<comment type="subcellular location">
    <subcellularLocation>
        <location evidence="2">Cell membrane</location>
        <topology evidence="2">Multi-pass membrane protein</topology>
    </subcellularLocation>
</comment>
<dbReference type="InterPro" id="IPR004358">
    <property type="entry name" value="Sig_transdc_His_kin-like_C"/>
</dbReference>
<dbReference type="InterPro" id="IPR003594">
    <property type="entry name" value="HATPase_dom"/>
</dbReference>